<dbReference type="OrthoDB" id="75724at2759"/>
<keyword evidence="3" id="KW-1185">Reference proteome</keyword>
<accession>A0A226E8A6</accession>
<feature type="domain" description="CRAL-TRIO" evidence="1">
    <location>
        <begin position="75"/>
        <end position="238"/>
    </location>
</feature>
<gene>
    <name evidence="2" type="ORF">Fcan01_10464</name>
</gene>
<dbReference type="SMART" id="SM00516">
    <property type="entry name" value="SEC14"/>
    <property type="match status" value="1"/>
</dbReference>
<organism evidence="2 3">
    <name type="scientific">Folsomia candida</name>
    <name type="common">Springtail</name>
    <dbReference type="NCBI Taxonomy" id="158441"/>
    <lineage>
        <taxon>Eukaryota</taxon>
        <taxon>Metazoa</taxon>
        <taxon>Ecdysozoa</taxon>
        <taxon>Arthropoda</taxon>
        <taxon>Hexapoda</taxon>
        <taxon>Collembola</taxon>
        <taxon>Entomobryomorpha</taxon>
        <taxon>Isotomoidea</taxon>
        <taxon>Isotomidae</taxon>
        <taxon>Proisotominae</taxon>
        <taxon>Folsomia</taxon>
    </lineage>
</organism>
<dbReference type="SUPFAM" id="SSF46938">
    <property type="entry name" value="CRAL/TRIO N-terminal domain"/>
    <property type="match status" value="1"/>
</dbReference>
<dbReference type="PANTHER" id="PTHR10174:SF208">
    <property type="entry name" value="CRAL-TRIO DOMAIN-CONTAINING PROTEIN DDB_G0278031"/>
    <property type="match status" value="1"/>
</dbReference>
<dbReference type="AlphaFoldDB" id="A0A226E8A6"/>
<dbReference type="SUPFAM" id="SSF52087">
    <property type="entry name" value="CRAL/TRIO domain"/>
    <property type="match status" value="1"/>
</dbReference>
<evidence type="ECO:0000259" key="1">
    <source>
        <dbReference type="PROSITE" id="PS50191"/>
    </source>
</evidence>
<dbReference type="PRINTS" id="PR00180">
    <property type="entry name" value="CRETINALDHBP"/>
</dbReference>
<evidence type="ECO:0000313" key="2">
    <source>
        <dbReference type="EMBL" id="OXA53540.1"/>
    </source>
</evidence>
<reference evidence="2 3" key="1">
    <citation type="submission" date="2015-12" db="EMBL/GenBank/DDBJ databases">
        <title>The genome of Folsomia candida.</title>
        <authorList>
            <person name="Faddeeva A."/>
            <person name="Derks M.F."/>
            <person name="Anvar Y."/>
            <person name="Smit S."/>
            <person name="Van Straalen N."/>
            <person name="Roelofs D."/>
        </authorList>
    </citation>
    <scope>NUCLEOTIDE SEQUENCE [LARGE SCALE GENOMIC DNA]</scope>
    <source>
        <strain evidence="2 3">VU population</strain>
        <tissue evidence="2">Whole body</tissue>
    </source>
</reference>
<comment type="caution">
    <text evidence="2">The sequence shown here is derived from an EMBL/GenBank/DDBJ whole genome shotgun (WGS) entry which is preliminary data.</text>
</comment>
<dbReference type="PANTHER" id="PTHR10174">
    <property type="entry name" value="ALPHA-TOCOPHEROL TRANSFER PROTEIN-RELATED"/>
    <property type="match status" value="1"/>
</dbReference>
<dbReference type="EMBL" id="LNIX01000005">
    <property type="protein sequence ID" value="OXA53540.1"/>
    <property type="molecule type" value="Genomic_DNA"/>
</dbReference>
<dbReference type="Proteomes" id="UP000198287">
    <property type="component" value="Unassembled WGS sequence"/>
</dbReference>
<dbReference type="Gene3D" id="1.20.5.1200">
    <property type="entry name" value="Alpha-tocopherol transfer"/>
    <property type="match status" value="1"/>
</dbReference>
<protein>
    <submittedName>
        <fullName evidence="2">Alpha-tocopherol transfer protein</fullName>
    </submittedName>
</protein>
<proteinExistence type="predicted"/>
<dbReference type="Pfam" id="PF00650">
    <property type="entry name" value="CRAL_TRIO"/>
    <property type="match status" value="1"/>
</dbReference>
<dbReference type="InterPro" id="IPR036865">
    <property type="entry name" value="CRAL-TRIO_dom_sf"/>
</dbReference>
<dbReference type="CDD" id="cd00170">
    <property type="entry name" value="SEC14"/>
    <property type="match status" value="1"/>
</dbReference>
<dbReference type="OMA" id="TCETINP"/>
<evidence type="ECO:0000313" key="3">
    <source>
        <dbReference type="Proteomes" id="UP000198287"/>
    </source>
</evidence>
<name>A0A226E8A6_FOLCA</name>
<dbReference type="InterPro" id="IPR036273">
    <property type="entry name" value="CRAL/TRIO_N_dom_sf"/>
</dbReference>
<dbReference type="Gene3D" id="3.40.525.10">
    <property type="entry name" value="CRAL-TRIO lipid binding domain"/>
    <property type="match status" value="1"/>
</dbReference>
<dbReference type="PROSITE" id="PS50191">
    <property type="entry name" value="CRAL_TRIO"/>
    <property type="match status" value="1"/>
</dbReference>
<dbReference type="GO" id="GO:0016020">
    <property type="term" value="C:membrane"/>
    <property type="evidence" value="ECO:0007669"/>
    <property type="project" value="TreeGrafter"/>
</dbReference>
<sequence>MDDEILRADDQFGLALIELKGRIKEHNQIEPFSDILDDELLVGFLRGKKGDVAKTLEHYIKMRTVKYKNFTKMYRPSTVKMLDNGVVNLLKHPDPLGRVILMFQINHWSPSEIPFDEAIATSLFIMDEGIRSYFSAGNEVVAIFDCAGFCFAQAKTMTPRNMILLLDMFMKNIPSRPKGIHLINHGPLIHNLFRIISPLLEKKIRERVHFHPDTDHLHRYIPPHILPYSLNGELSLEDATDLSNISKVRGNDAFYERLSSQLDNATRHGEKSLKSSSRRGLFQL</sequence>
<dbReference type="GO" id="GO:1902936">
    <property type="term" value="F:phosphatidylinositol bisphosphate binding"/>
    <property type="evidence" value="ECO:0007669"/>
    <property type="project" value="TreeGrafter"/>
</dbReference>
<dbReference type="InterPro" id="IPR001251">
    <property type="entry name" value="CRAL-TRIO_dom"/>
</dbReference>